<sequence>MTQHDVIIVGGGPVGMGLAIDLGQRGLRVAVVERHVAPQPIPKGQNLTQRTLENIDAWGCEPELRAARVVPRGVANGGLVTYGALLSDYHYDWFPREKVQPFYGQALDRLPQYETERVLRARAARIDIIDTFYGWFFDGLSQDGDGVTIEIAEHRGDGRRVLRAAFAVGCDGSRSATRDAAGITQSLSDHDRRMALLVFRSPELHRLLGERYAERSFYNAISPELDGYWLFLGRVDLGREWFFHAPVPEGTTEETFDAAGFLHKAVGHPFDLEITHTGFWDLRVALADTYRKGRVFIAGDAAHSHPPYGGYGINTGFEDARNLGWKLTAALQGWAGERLLDSFDAERRPVFASTARDFIERFIKEDRAFLARYSPEKDEEAFRKAWFARPEGASEIVAFEPHYEGSPIVAGSGHPGARGDHRFEARPGHHLAPRSLSDGRTTYDALGSGFTLLAFDRPGLAGEMTAAAAELSVPLTVVTDSYADERLDYAAHAILVRPDGFVAWVGDDIENPGAILAMAVGREV</sequence>
<name>A0A3L9XXG4_9RHOB</name>
<dbReference type="PRINTS" id="PR00420">
    <property type="entry name" value="RNGMNOXGNASE"/>
</dbReference>
<dbReference type="Gene3D" id="3.50.50.60">
    <property type="entry name" value="FAD/NAD(P)-binding domain"/>
    <property type="match status" value="1"/>
</dbReference>
<dbReference type="GO" id="GO:0016709">
    <property type="term" value="F:oxidoreductase activity, acting on paired donors, with incorporation or reduction of molecular oxygen, NAD(P)H as one donor, and incorporation of one atom of oxygen"/>
    <property type="evidence" value="ECO:0007669"/>
    <property type="project" value="UniProtKB-ARBA"/>
</dbReference>
<dbReference type="InterPro" id="IPR002938">
    <property type="entry name" value="FAD-bd"/>
</dbReference>
<dbReference type="OrthoDB" id="9791689at2"/>
<dbReference type="GO" id="GO:0071949">
    <property type="term" value="F:FAD binding"/>
    <property type="evidence" value="ECO:0007669"/>
    <property type="project" value="InterPro"/>
</dbReference>
<feature type="domain" description="FAD-binding" evidence="4">
    <location>
        <begin position="5"/>
        <end position="353"/>
    </location>
</feature>
<accession>A0A3L9XXG4</accession>
<evidence type="ECO:0000256" key="1">
    <source>
        <dbReference type="ARBA" id="ARBA00001974"/>
    </source>
</evidence>
<dbReference type="Proteomes" id="UP000281343">
    <property type="component" value="Unassembled WGS sequence"/>
</dbReference>
<keyword evidence="6" id="KW-1185">Reference proteome</keyword>
<dbReference type="PANTHER" id="PTHR43004:SF19">
    <property type="entry name" value="BINDING MONOOXYGENASE, PUTATIVE (JCVI)-RELATED"/>
    <property type="match status" value="1"/>
</dbReference>
<keyword evidence="5" id="KW-0503">Monooxygenase</keyword>
<dbReference type="AlphaFoldDB" id="A0A3L9XXG4"/>
<dbReference type="RefSeq" id="WP_121898938.1">
    <property type="nucleotide sequence ID" value="NZ_RCNT01000008.1"/>
</dbReference>
<keyword evidence="5" id="KW-0560">Oxidoreductase</keyword>
<evidence type="ECO:0000256" key="3">
    <source>
        <dbReference type="ARBA" id="ARBA00022827"/>
    </source>
</evidence>
<proteinExistence type="predicted"/>
<keyword evidence="3" id="KW-0274">FAD</keyword>
<comment type="caution">
    <text evidence="5">The sequence shown here is derived from an EMBL/GenBank/DDBJ whole genome shotgun (WGS) entry which is preliminary data.</text>
</comment>
<dbReference type="Pfam" id="PF01494">
    <property type="entry name" value="FAD_binding_3"/>
    <property type="match status" value="1"/>
</dbReference>
<dbReference type="InterPro" id="IPR036188">
    <property type="entry name" value="FAD/NAD-bd_sf"/>
</dbReference>
<protein>
    <submittedName>
        <fullName evidence="5">Monooxygenase</fullName>
    </submittedName>
</protein>
<comment type="cofactor">
    <cofactor evidence="1">
        <name>FAD</name>
        <dbReference type="ChEBI" id="CHEBI:57692"/>
    </cofactor>
</comment>
<dbReference type="PANTHER" id="PTHR43004">
    <property type="entry name" value="TRK SYSTEM POTASSIUM UPTAKE PROTEIN"/>
    <property type="match status" value="1"/>
</dbReference>
<evidence type="ECO:0000259" key="4">
    <source>
        <dbReference type="Pfam" id="PF01494"/>
    </source>
</evidence>
<evidence type="ECO:0000313" key="6">
    <source>
        <dbReference type="Proteomes" id="UP000281343"/>
    </source>
</evidence>
<evidence type="ECO:0000256" key="2">
    <source>
        <dbReference type="ARBA" id="ARBA00022630"/>
    </source>
</evidence>
<dbReference type="InterPro" id="IPR050641">
    <property type="entry name" value="RIFMO-like"/>
</dbReference>
<dbReference type="SUPFAM" id="SSF51905">
    <property type="entry name" value="FAD/NAD(P)-binding domain"/>
    <property type="match status" value="1"/>
</dbReference>
<reference evidence="5 6" key="1">
    <citation type="submission" date="2018-10" db="EMBL/GenBank/DDBJ databases">
        <authorList>
            <person name="Jung H.S."/>
            <person name="Jeon C.O."/>
        </authorList>
    </citation>
    <scope>NUCLEOTIDE SEQUENCE [LARGE SCALE GENOMIC DNA]</scope>
    <source>
        <strain evidence="5 6">MA-7-27</strain>
    </source>
</reference>
<gene>
    <name evidence="5" type="ORF">D9R08_15290</name>
</gene>
<evidence type="ECO:0000313" key="5">
    <source>
        <dbReference type="EMBL" id="RMA41219.1"/>
    </source>
</evidence>
<dbReference type="Gene3D" id="3.30.9.10">
    <property type="entry name" value="D-Amino Acid Oxidase, subunit A, domain 2"/>
    <property type="match status" value="1"/>
</dbReference>
<dbReference type="EMBL" id="RCNT01000008">
    <property type="protein sequence ID" value="RMA41219.1"/>
    <property type="molecule type" value="Genomic_DNA"/>
</dbReference>
<dbReference type="Gene3D" id="3.40.30.120">
    <property type="match status" value="1"/>
</dbReference>
<keyword evidence="2" id="KW-0285">Flavoprotein</keyword>
<organism evidence="5 6">
    <name type="scientific">Rhodophyticola porphyridii</name>
    <dbReference type="NCBI Taxonomy" id="1852017"/>
    <lineage>
        <taxon>Bacteria</taxon>
        <taxon>Pseudomonadati</taxon>
        <taxon>Pseudomonadota</taxon>
        <taxon>Alphaproteobacteria</taxon>
        <taxon>Rhodobacterales</taxon>
        <taxon>Roseobacteraceae</taxon>
        <taxon>Rhodophyticola</taxon>
    </lineage>
</organism>
<dbReference type="Pfam" id="PF21274">
    <property type="entry name" value="Rng_hyd_C"/>
    <property type="match status" value="1"/>
</dbReference>